<organism evidence="2 3">
    <name type="scientific">Aestuariibaculum marinum</name>
    <dbReference type="NCBI Taxonomy" id="2683592"/>
    <lineage>
        <taxon>Bacteria</taxon>
        <taxon>Pseudomonadati</taxon>
        <taxon>Bacteroidota</taxon>
        <taxon>Flavobacteriia</taxon>
        <taxon>Flavobacteriales</taxon>
        <taxon>Flavobacteriaceae</taxon>
    </lineage>
</organism>
<reference evidence="2 3" key="1">
    <citation type="journal article" date="2018" name="J. Microbiol.">
        <title>Aestuariibaculum marinum sp. nov., a marine bacterium isolated from seawater in South Korea.</title>
        <authorList>
            <person name="Choi J."/>
            <person name="Lee D."/>
            <person name="Jang J.H."/>
            <person name="Cha S."/>
            <person name="Seo T."/>
        </authorList>
    </citation>
    <scope>NUCLEOTIDE SEQUENCE [LARGE SCALE GENOMIC DNA]</scope>
    <source>
        <strain evidence="2 3">IP7</strain>
    </source>
</reference>
<sequence>MKTKFNILFVLASLFFNFSCSDDNNNDSNEPCEDYYELYTYYCNTSTFEGFHTLNLKEGERINNIINSSSETCFIITGVDWKGDSFNGYVGSDTFSKLTFVDCSKRWGTN</sequence>
<feature type="chain" id="PRO_5035204952" description="Lipoprotein" evidence="1">
    <location>
        <begin position="22"/>
        <end position="110"/>
    </location>
</feature>
<comment type="caution">
    <text evidence="2">The sequence shown here is derived from an EMBL/GenBank/DDBJ whole genome shotgun (WGS) entry which is preliminary data.</text>
</comment>
<evidence type="ECO:0008006" key="4">
    <source>
        <dbReference type="Google" id="ProtNLM"/>
    </source>
</evidence>
<dbReference type="Proteomes" id="UP000621516">
    <property type="component" value="Unassembled WGS sequence"/>
</dbReference>
<gene>
    <name evidence="2" type="ORF">ICJ85_14325</name>
</gene>
<evidence type="ECO:0000256" key="1">
    <source>
        <dbReference type="SAM" id="SignalP"/>
    </source>
</evidence>
<dbReference type="RefSeq" id="WP_188224485.1">
    <property type="nucleotide sequence ID" value="NZ_JACVXD010000011.1"/>
</dbReference>
<evidence type="ECO:0000313" key="3">
    <source>
        <dbReference type="Proteomes" id="UP000621516"/>
    </source>
</evidence>
<keyword evidence="3" id="KW-1185">Reference proteome</keyword>
<accession>A0A8J6UCR3</accession>
<name>A0A8J6UCR3_9FLAO</name>
<protein>
    <recommendedName>
        <fullName evidence="4">Lipoprotein</fullName>
    </recommendedName>
</protein>
<evidence type="ECO:0000313" key="2">
    <source>
        <dbReference type="EMBL" id="MBD0825193.1"/>
    </source>
</evidence>
<keyword evidence="1" id="KW-0732">Signal</keyword>
<feature type="signal peptide" evidence="1">
    <location>
        <begin position="1"/>
        <end position="21"/>
    </location>
</feature>
<dbReference type="AlphaFoldDB" id="A0A8J6UCR3"/>
<proteinExistence type="predicted"/>
<dbReference type="EMBL" id="JACVXD010000011">
    <property type="protein sequence ID" value="MBD0825193.1"/>
    <property type="molecule type" value="Genomic_DNA"/>
</dbReference>